<dbReference type="EMBL" id="CP017148">
    <property type="protein sequence ID" value="AOO85119.1"/>
    <property type="molecule type" value="Genomic_DNA"/>
</dbReference>
<protein>
    <submittedName>
        <fullName evidence="1">Uncharacterized protein</fullName>
    </submittedName>
</protein>
<dbReference type="AlphaFoldDB" id="A0A1D7UCL5"/>
<sequence length="82" mass="8804">MACDASAKAMAAKLHERCNEPLQAITLIGQCMTKALFAGNSAVVLFWALVHAHYRVAALYGDTESPIAQLSEIVIPDPYGND</sequence>
<evidence type="ECO:0000313" key="1">
    <source>
        <dbReference type="EMBL" id="AOO85119.1"/>
    </source>
</evidence>
<dbReference type="Proteomes" id="UP000094969">
    <property type="component" value="Plasmid unnamed1"/>
</dbReference>
<name>A0A1D7UCL5_9HYPH</name>
<keyword evidence="2" id="KW-1185">Reference proteome</keyword>
<proteinExistence type="predicted"/>
<dbReference type="KEGG" id="bvv:BHK69_30965"/>
<organism evidence="1 2">
    <name type="scientific">Bosea vaviloviae</name>
    <dbReference type="NCBI Taxonomy" id="1526658"/>
    <lineage>
        <taxon>Bacteria</taxon>
        <taxon>Pseudomonadati</taxon>
        <taxon>Pseudomonadota</taxon>
        <taxon>Alphaproteobacteria</taxon>
        <taxon>Hyphomicrobiales</taxon>
        <taxon>Boseaceae</taxon>
        <taxon>Bosea</taxon>
    </lineage>
</organism>
<keyword evidence="1" id="KW-0614">Plasmid</keyword>
<gene>
    <name evidence="1" type="ORF">BHK69_30965</name>
</gene>
<geneLocation type="plasmid" evidence="1 2">
    <name>unnamed1</name>
</geneLocation>
<reference evidence="1 2" key="1">
    <citation type="journal article" date="2015" name="Antonie Van Leeuwenhoek">
        <title>Bosea vaviloviae sp. nov., a new species of slow-growing rhizobia isolated from nodules of the relict species Vavilovia formosa (Stev.) Fed.</title>
        <authorList>
            <person name="Safronova V.I."/>
            <person name="Kuznetsova I.G."/>
            <person name="Sazanova A.L."/>
            <person name="Kimeklis A.K."/>
            <person name="Belimov A.A."/>
            <person name="Andronov E.E."/>
            <person name="Pinaev A.G."/>
            <person name="Chizhevskaya E.P."/>
            <person name="Pukhaev A.R."/>
            <person name="Popov K.P."/>
            <person name="Willems A."/>
            <person name="Tikhonovich I.A."/>
        </authorList>
    </citation>
    <scope>NUCLEOTIDE SEQUENCE [LARGE SCALE GENOMIC DNA]</scope>
    <source>
        <strain evidence="1 2">Vaf18</strain>
        <plasmid evidence="1">unnamed1</plasmid>
    </source>
</reference>
<evidence type="ECO:0000313" key="2">
    <source>
        <dbReference type="Proteomes" id="UP000094969"/>
    </source>
</evidence>
<accession>A0A1D7UCL5</accession>